<protein>
    <submittedName>
        <fullName evidence="1">Uncharacterized protein</fullName>
    </submittedName>
</protein>
<dbReference type="Proteomes" id="UP001055811">
    <property type="component" value="Linkage Group LG07"/>
</dbReference>
<evidence type="ECO:0000313" key="1">
    <source>
        <dbReference type="EMBL" id="KAI3711488.1"/>
    </source>
</evidence>
<organism evidence="1 2">
    <name type="scientific">Cichorium intybus</name>
    <name type="common">Chicory</name>
    <dbReference type="NCBI Taxonomy" id="13427"/>
    <lineage>
        <taxon>Eukaryota</taxon>
        <taxon>Viridiplantae</taxon>
        <taxon>Streptophyta</taxon>
        <taxon>Embryophyta</taxon>
        <taxon>Tracheophyta</taxon>
        <taxon>Spermatophyta</taxon>
        <taxon>Magnoliopsida</taxon>
        <taxon>eudicotyledons</taxon>
        <taxon>Gunneridae</taxon>
        <taxon>Pentapetalae</taxon>
        <taxon>asterids</taxon>
        <taxon>campanulids</taxon>
        <taxon>Asterales</taxon>
        <taxon>Asteraceae</taxon>
        <taxon>Cichorioideae</taxon>
        <taxon>Cichorieae</taxon>
        <taxon>Cichoriinae</taxon>
        <taxon>Cichorium</taxon>
    </lineage>
</organism>
<dbReference type="EMBL" id="CM042015">
    <property type="protein sequence ID" value="KAI3711488.1"/>
    <property type="molecule type" value="Genomic_DNA"/>
</dbReference>
<evidence type="ECO:0000313" key="2">
    <source>
        <dbReference type="Proteomes" id="UP001055811"/>
    </source>
</evidence>
<accession>A0ACB9AP52</accession>
<comment type="caution">
    <text evidence="1">The sequence shown here is derived from an EMBL/GenBank/DDBJ whole genome shotgun (WGS) entry which is preliminary data.</text>
</comment>
<proteinExistence type="predicted"/>
<gene>
    <name evidence="1" type="ORF">L2E82_41609</name>
</gene>
<reference evidence="1 2" key="2">
    <citation type="journal article" date="2022" name="Mol. Ecol. Resour.">
        <title>The genomes of chicory, endive, great burdock and yacon provide insights into Asteraceae paleo-polyploidization history and plant inulin production.</title>
        <authorList>
            <person name="Fan W."/>
            <person name="Wang S."/>
            <person name="Wang H."/>
            <person name="Wang A."/>
            <person name="Jiang F."/>
            <person name="Liu H."/>
            <person name="Zhao H."/>
            <person name="Xu D."/>
            <person name="Zhang Y."/>
        </authorList>
    </citation>
    <scope>NUCLEOTIDE SEQUENCE [LARGE SCALE GENOMIC DNA]</scope>
    <source>
        <strain evidence="2">cv. Punajuju</strain>
        <tissue evidence="1">Leaves</tissue>
    </source>
</reference>
<name>A0ACB9AP52_CICIN</name>
<sequence length="79" mass="8853">MVILYWLMTNGVKTKHRLLTTDGPLTTTTTTTNSSHITPLIASASHLAPHLCRPVPAHHHRKPQKIPSDIRDIFHQQAT</sequence>
<keyword evidence="2" id="KW-1185">Reference proteome</keyword>
<reference evidence="2" key="1">
    <citation type="journal article" date="2022" name="Mol. Ecol. Resour.">
        <title>The genomes of chicory, endive, great burdock and yacon provide insights into Asteraceae palaeo-polyploidization history and plant inulin production.</title>
        <authorList>
            <person name="Fan W."/>
            <person name="Wang S."/>
            <person name="Wang H."/>
            <person name="Wang A."/>
            <person name="Jiang F."/>
            <person name="Liu H."/>
            <person name="Zhao H."/>
            <person name="Xu D."/>
            <person name="Zhang Y."/>
        </authorList>
    </citation>
    <scope>NUCLEOTIDE SEQUENCE [LARGE SCALE GENOMIC DNA]</scope>
    <source>
        <strain evidence="2">cv. Punajuju</strain>
    </source>
</reference>